<comment type="subcellular location">
    <subcellularLocation>
        <location evidence="1">Nucleus</location>
        <location evidence="1">Nucleolus</location>
    </subcellularLocation>
</comment>
<dbReference type="EMBL" id="HG807201">
    <property type="protein sequence ID" value="CDW60574.1"/>
    <property type="molecule type" value="Genomic_DNA"/>
</dbReference>
<dbReference type="GO" id="GO:0030686">
    <property type="term" value="C:90S preribosome"/>
    <property type="evidence" value="ECO:0007669"/>
    <property type="project" value="TreeGrafter"/>
</dbReference>
<evidence type="ECO:0000256" key="1">
    <source>
        <dbReference type="RuleBase" id="RU367065"/>
    </source>
</evidence>
<keyword evidence="1" id="KW-0687">Ribonucleoprotein</keyword>
<keyword evidence="1" id="KW-0539">Nucleus</keyword>
<sequence>MTSLSRQLQRLALPETRIYKQTNKAASLLFEPEDAAGMSKDTIFAIAVVGFEELTKNDYVFEKFRATLFSQSTLDVERALLTRDQNVSLDNVISEFFVALTPYLLFSSAHKAIEWLARGFRVHEYNVGAVLRCAIHYHECNIFARILKLLQIRPEHSLWQWLLPFQRSAQVITRQVLCRECEKNPALMTFILDTASLWVQSVGNCGAPTQLMVFKFQLSLCWTTIAYSESLTNSFLNSLFPYLVQGLKSGVVAYKICSCGIIARLACKVELEQNVSKVLAQKILKTMDAESAFISISTVVILFETQVIVQLSARLAQMMNFVWKSNMDIISPS</sequence>
<dbReference type="GO" id="GO:0030515">
    <property type="term" value="F:snoRNA binding"/>
    <property type="evidence" value="ECO:0007669"/>
    <property type="project" value="TreeGrafter"/>
</dbReference>
<dbReference type="Proteomes" id="UP000030665">
    <property type="component" value="Unassembled WGS sequence"/>
</dbReference>
<reference evidence="3" key="1">
    <citation type="submission" date="2014-01" db="EMBL/GenBank/DDBJ databases">
        <authorList>
            <person name="Aslett M."/>
        </authorList>
    </citation>
    <scope>NUCLEOTIDE SEQUENCE</scope>
</reference>
<dbReference type="PANTHER" id="PTHR13457">
    <property type="entry name" value="BAP28"/>
    <property type="match status" value="1"/>
</dbReference>
<evidence type="ECO:0000259" key="2">
    <source>
        <dbReference type="Pfam" id="PF12397"/>
    </source>
</evidence>
<name>A0A077ZLI1_TRITR</name>
<keyword evidence="1" id="KW-0698">rRNA processing</keyword>
<proteinExistence type="inferred from homology"/>
<dbReference type="AlphaFoldDB" id="A0A077ZLI1"/>
<keyword evidence="4" id="KW-1185">Reference proteome</keyword>
<reference evidence="3" key="2">
    <citation type="submission" date="2014-03" db="EMBL/GenBank/DDBJ databases">
        <title>The whipworm genome and dual-species transcriptomics of an intimate host-pathogen interaction.</title>
        <authorList>
            <person name="Foth B.J."/>
            <person name="Tsai I.J."/>
            <person name="Reid A.J."/>
            <person name="Bancroft A.J."/>
            <person name="Nichol S."/>
            <person name="Tracey A."/>
            <person name="Holroyd N."/>
            <person name="Cotton J.A."/>
            <person name="Stanley E.J."/>
            <person name="Zarowiecki M."/>
            <person name="Liu J.Z."/>
            <person name="Huckvale T."/>
            <person name="Cooper P.J."/>
            <person name="Grencis R.K."/>
            <person name="Berriman M."/>
        </authorList>
    </citation>
    <scope>NUCLEOTIDE SEQUENCE [LARGE SCALE GENOMIC DNA]</scope>
</reference>
<accession>A0A077ZLI1</accession>
<dbReference type="GO" id="GO:0032040">
    <property type="term" value="C:small-subunit processome"/>
    <property type="evidence" value="ECO:0007669"/>
    <property type="project" value="TreeGrafter"/>
</dbReference>
<keyword evidence="1" id="KW-0690">Ribosome biogenesis</keyword>
<dbReference type="PANTHER" id="PTHR13457:SF1">
    <property type="entry name" value="HEAT REPEAT-CONTAINING PROTEIN 1"/>
    <property type="match status" value="1"/>
</dbReference>
<dbReference type="GO" id="GO:0034455">
    <property type="term" value="C:t-UTP complex"/>
    <property type="evidence" value="ECO:0007669"/>
    <property type="project" value="TreeGrafter"/>
</dbReference>
<protein>
    <recommendedName>
        <fullName evidence="1">HEAT repeat-containing protein 1</fullName>
    </recommendedName>
</protein>
<dbReference type="GO" id="GO:0045943">
    <property type="term" value="P:positive regulation of transcription by RNA polymerase I"/>
    <property type="evidence" value="ECO:0007669"/>
    <property type="project" value="TreeGrafter"/>
</dbReference>
<dbReference type="GO" id="GO:0000462">
    <property type="term" value="P:maturation of SSU-rRNA from tricistronic rRNA transcript (SSU-rRNA, 5.8S rRNA, LSU-rRNA)"/>
    <property type="evidence" value="ECO:0007669"/>
    <property type="project" value="TreeGrafter"/>
</dbReference>
<gene>
    <name evidence="3" type="ORF">TTRE_0000896201</name>
</gene>
<dbReference type="InterPro" id="IPR022125">
    <property type="entry name" value="U3snoRNP10_N"/>
</dbReference>
<dbReference type="Pfam" id="PF12397">
    <property type="entry name" value="U3snoRNP10"/>
    <property type="match status" value="1"/>
</dbReference>
<dbReference type="STRING" id="36087.A0A077ZLI1"/>
<evidence type="ECO:0000313" key="4">
    <source>
        <dbReference type="Proteomes" id="UP000030665"/>
    </source>
</evidence>
<dbReference type="InterPro" id="IPR040191">
    <property type="entry name" value="UTP10"/>
</dbReference>
<feature type="domain" description="U3 small nucleolar RNA-associated protein 10 N-terminal" evidence="2">
    <location>
        <begin position="236"/>
        <end position="318"/>
    </location>
</feature>
<dbReference type="OrthoDB" id="31183at2759"/>
<comment type="function">
    <text evidence="1">Involved in nucleolar processing of pre-18S ribosomal RNA.</text>
</comment>
<comment type="similarity">
    <text evidence="1">Belongs to the HEATR1/UTP10 family.</text>
</comment>
<evidence type="ECO:0000313" key="3">
    <source>
        <dbReference type="EMBL" id="CDW60574.1"/>
    </source>
</evidence>
<organism evidence="3 4">
    <name type="scientific">Trichuris trichiura</name>
    <name type="common">Whipworm</name>
    <name type="synonym">Trichocephalus trichiurus</name>
    <dbReference type="NCBI Taxonomy" id="36087"/>
    <lineage>
        <taxon>Eukaryota</taxon>
        <taxon>Metazoa</taxon>
        <taxon>Ecdysozoa</taxon>
        <taxon>Nematoda</taxon>
        <taxon>Enoplea</taxon>
        <taxon>Dorylaimia</taxon>
        <taxon>Trichinellida</taxon>
        <taxon>Trichuridae</taxon>
        <taxon>Trichuris</taxon>
    </lineage>
</organism>